<keyword evidence="2" id="KW-0378">Hydrolase</keyword>
<dbReference type="PATRIC" id="fig|1178515.4.peg.3910"/>
<feature type="active site" description="Nucleophile" evidence="2">
    <location>
        <position position="38"/>
    </location>
</feature>
<feature type="active site" description="Proton acceptor" evidence="2">
    <location>
        <position position="194"/>
    </location>
</feature>
<keyword evidence="1 2" id="KW-0443">Lipid metabolism</keyword>
<evidence type="ECO:0000313" key="4">
    <source>
        <dbReference type="EMBL" id="ANE48090.1"/>
    </source>
</evidence>
<sequence length="328" mass="37365">MKVNAVFQGGGVKGIALVGAIAAMEERKVGFHQMAGTSSGSIVAALLAAGYTAEEMKKLILETPFSQFVQKDFLFRLGYAGPALRLLIKKGLYSGEQLERWVHRKLMDKGIRTFNDLQPRQLRIIASDITQGRLLVLPDDIIQYDINPDRFEISKAVRMSCSIPYFFEPVLIRKNVRDKKPLDAFHKQFYYIVDGGLLSNFPLWLFDQSGAVRRGIPTLGFQLVGKNQNHPNRIVGPITMLQALFDTMLSAHDERYIEKHNDYRTIKIPSDAVGLTEFSVSTERSMELFESGLSAGRRFLDHWSMDEYLKKYGQYERESLKDRDRVMS</sequence>
<dbReference type="InterPro" id="IPR052580">
    <property type="entry name" value="Lipid_Hydrolase"/>
</dbReference>
<feature type="short sequence motif" description="GXSXG" evidence="2">
    <location>
        <begin position="36"/>
        <end position="40"/>
    </location>
</feature>
<dbReference type="OrthoDB" id="9770965at2"/>
<dbReference type="Proteomes" id="UP000076927">
    <property type="component" value="Chromosome"/>
</dbReference>
<dbReference type="RefSeq" id="WP_068609512.1">
    <property type="nucleotide sequence ID" value="NZ_CP011388.1"/>
</dbReference>
<dbReference type="Gene3D" id="3.40.1090.10">
    <property type="entry name" value="Cytosolic phospholipase A2 catalytic domain"/>
    <property type="match status" value="2"/>
</dbReference>
<dbReference type="AlphaFoldDB" id="A0A172TM31"/>
<accession>A0A172TM31</accession>
<dbReference type="PANTHER" id="PTHR46394:SF1">
    <property type="entry name" value="PNPLA DOMAIN-CONTAINING PROTEIN"/>
    <property type="match status" value="1"/>
</dbReference>
<organism evidence="4 5">
    <name type="scientific">Paenibacillus swuensis</name>
    <dbReference type="NCBI Taxonomy" id="1178515"/>
    <lineage>
        <taxon>Bacteria</taxon>
        <taxon>Bacillati</taxon>
        <taxon>Bacillota</taxon>
        <taxon>Bacilli</taxon>
        <taxon>Bacillales</taxon>
        <taxon>Paenibacillaceae</taxon>
        <taxon>Paenibacillus</taxon>
    </lineage>
</organism>
<evidence type="ECO:0000313" key="5">
    <source>
        <dbReference type="Proteomes" id="UP000076927"/>
    </source>
</evidence>
<reference evidence="4 5" key="1">
    <citation type="submission" date="2015-01" db="EMBL/GenBank/DDBJ databases">
        <title>Paenibacillus swuensis/DY6/whole genome sequencing.</title>
        <authorList>
            <person name="Kim M.K."/>
            <person name="Srinivasan S."/>
            <person name="Lee J.-J."/>
        </authorList>
    </citation>
    <scope>NUCLEOTIDE SEQUENCE [LARGE SCALE GENOMIC DNA]</scope>
    <source>
        <strain evidence="4 5">DY6</strain>
    </source>
</reference>
<dbReference type="InterPro" id="IPR002641">
    <property type="entry name" value="PNPLA_dom"/>
</dbReference>
<gene>
    <name evidence="4" type="ORF">SY83_19345</name>
</gene>
<feature type="domain" description="PNPLA" evidence="3">
    <location>
        <begin position="5"/>
        <end position="207"/>
    </location>
</feature>
<evidence type="ECO:0000256" key="1">
    <source>
        <dbReference type="ARBA" id="ARBA00023098"/>
    </source>
</evidence>
<dbReference type="InterPro" id="IPR016035">
    <property type="entry name" value="Acyl_Trfase/lysoPLipase"/>
</dbReference>
<dbReference type="EMBL" id="CP011388">
    <property type="protein sequence ID" value="ANE48090.1"/>
    <property type="molecule type" value="Genomic_DNA"/>
</dbReference>
<dbReference type="PANTHER" id="PTHR46394">
    <property type="entry name" value="ANNEXIN"/>
    <property type="match status" value="1"/>
</dbReference>
<protein>
    <submittedName>
        <fullName evidence="4">Patatin</fullName>
    </submittedName>
</protein>
<dbReference type="SUPFAM" id="SSF52151">
    <property type="entry name" value="FabD/lysophospholipase-like"/>
    <property type="match status" value="1"/>
</dbReference>
<dbReference type="KEGG" id="pswu:SY83_19345"/>
<dbReference type="STRING" id="1178515.SY83_19345"/>
<name>A0A172TM31_9BACL</name>
<keyword evidence="2" id="KW-0442">Lipid degradation</keyword>
<dbReference type="GO" id="GO:0016787">
    <property type="term" value="F:hydrolase activity"/>
    <property type="evidence" value="ECO:0007669"/>
    <property type="project" value="UniProtKB-UniRule"/>
</dbReference>
<dbReference type="PROSITE" id="PS51635">
    <property type="entry name" value="PNPLA"/>
    <property type="match status" value="1"/>
</dbReference>
<evidence type="ECO:0000256" key="2">
    <source>
        <dbReference type="PROSITE-ProRule" id="PRU01161"/>
    </source>
</evidence>
<proteinExistence type="predicted"/>
<keyword evidence="5" id="KW-1185">Reference proteome</keyword>
<dbReference type="Pfam" id="PF01734">
    <property type="entry name" value="Patatin"/>
    <property type="match status" value="1"/>
</dbReference>
<dbReference type="CDD" id="cd07207">
    <property type="entry name" value="Pat_ExoU_VipD_like"/>
    <property type="match status" value="1"/>
</dbReference>
<feature type="short sequence motif" description="GXGXXG" evidence="2">
    <location>
        <begin position="9"/>
        <end position="14"/>
    </location>
</feature>
<dbReference type="GO" id="GO:0016042">
    <property type="term" value="P:lipid catabolic process"/>
    <property type="evidence" value="ECO:0007669"/>
    <property type="project" value="UniProtKB-UniRule"/>
</dbReference>
<feature type="short sequence motif" description="DGA/G" evidence="2">
    <location>
        <begin position="194"/>
        <end position="196"/>
    </location>
</feature>
<evidence type="ECO:0000259" key="3">
    <source>
        <dbReference type="PROSITE" id="PS51635"/>
    </source>
</evidence>